<feature type="transmembrane region" description="Helical" evidence="1">
    <location>
        <begin position="22"/>
        <end position="46"/>
    </location>
</feature>
<keyword evidence="1" id="KW-0812">Transmembrane</keyword>
<dbReference type="PANTHER" id="PTHR43190">
    <property type="entry name" value="N-ACETYL-D-GLUCOSAMINE KINASE"/>
    <property type="match status" value="1"/>
</dbReference>
<dbReference type="Proteomes" id="UP001428817">
    <property type="component" value="Unassembled WGS sequence"/>
</dbReference>
<comment type="caution">
    <text evidence="3">The sequence shown here is derived from an EMBL/GenBank/DDBJ whole genome shotgun (WGS) entry which is preliminary data.</text>
</comment>
<keyword evidence="1" id="KW-1133">Transmembrane helix</keyword>
<evidence type="ECO:0000256" key="1">
    <source>
        <dbReference type="SAM" id="Phobius"/>
    </source>
</evidence>
<protein>
    <submittedName>
        <fullName evidence="3">BadF/BadG/BcrA/BcrD ATPase family protein</fullName>
    </submittedName>
</protein>
<proteinExistence type="predicted"/>
<evidence type="ECO:0000313" key="3">
    <source>
        <dbReference type="EMBL" id="GAA5153158.1"/>
    </source>
</evidence>
<dbReference type="PANTHER" id="PTHR43190:SF3">
    <property type="entry name" value="N-ACETYL-D-GLUCOSAMINE KINASE"/>
    <property type="match status" value="1"/>
</dbReference>
<dbReference type="SUPFAM" id="SSF53067">
    <property type="entry name" value="Actin-like ATPase domain"/>
    <property type="match status" value="1"/>
</dbReference>
<dbReference type="Pfam" id="PF01869">
    <property type="entry name" value="BcrAD_BadFG"/>
    <property type="match status" value="1"/>
</dbReference>
<gene>
    <name evidence="3" type="ORF">GCM10023321_23030</name>
</gene>
<dbReference type="EMBL" id="BAABJP010000008">
    <property type="protein sequence ID" value="GAA5153158.1"/>
    <property type="molecule type" value="Genomic_DNA"/>
</dbReference>
<dbReference type="InterPro" id="IPR002731">
    <property type="entry name" value="ATPase_BadF"/>
</dbReference>
<organism evidence="3 4">
    <name type="scientific">Pseudonocardia eucalypti</name>
    <dbReference type="NCBI Taxonomy" id="648755"/>
    <lineage>
        <taxon>Bacteria</taxon>
        <taxon>Bacillati</taxon>
        <taxon>Actinomycetota</taxon>
        <taxon>Actinomycetes</taxon>
        <taxon>Pseudonocardiales</taxon>
        <taxon>Pseudonocardiaceae</taxon>
        <taxon>Pseudonocardia</taxon>
    </lineage>
</organism>
<keyword evidence="4" id="KW-1185">Reference proteome</keyword>
<accession>A0ABP9PWJ2</accession>
<feature type="domain" description="ATPase BadF/BadG/BcrA/BcrD type" evidence="2">
    <location>
        <begin position="4"/>
        <end position="258"/>
    </location>
</feature>
<evidence type="ECO:0000259" key="2">
    <source>
        <dbReference type="Pfam" id="PF01869"/>
    </source>
</evidence>
<evidence type="ECO:0000313" key="4">
    <source>
        <dbReference type="Proteomes" id="UP001428817"/>
    </source>
</evidence>
<dbReference type="Gene3D" id="3.30.420.40">
    <property type="match status" value="2"/>
</dbReference>
<keyword evidence="1" id="KW-0472">Membrane</keyword>
<reference evidence="4" key="1">
    <citation type="journal article" date="2019" name="Int. J. Syst. Evol. Microbiol.">
        <title>The Global Catalogue of Microorganisms (GCM) 10K type strain sequencing project: providing services to taxonomists for standard genome sequencing and annotation.</title>
        <authorList>
            <consortium name="The Broad Institute Genomics Platform"/>
            <consortium name="The Broad Institute Genome Sequencing Center for Infectious Disease"/>
            <person name="Wu L."/>
            <person name="Ma J."/>
        </authorList>
    </citation>
    <scope>NUCLEOTIDE SEQUENCE [LARGE SCALE GENOMIC DNA]</scope>
    <source>
        <strain evidence="4">JCM 18303</strain>
    </source>
</reference>
<sequence length="311" mass="31120">MIAIDLGKTSCRLARYTDGRRAALAVGAGAVGLADAAGVALALAAIDAANAQLPDPGPVSAVVAGLAGLGQSGDSVNALRDGLISRFGTERVLLANDMAIAHAGALAGEPGVALVAGTGAVAMALAPDGRSHTVDGWGYLVGDDGSGHWIGRAGLRAALRAHDGRGEPTVLHELATARFGPLDTLPAVLHGSSSPGQAVAVFARDVAAAAEAGDAQAMAIWTDAGRELARTAAAALAALPGVDGALAGLGGLFQAGGLFTEAFDRELAVLAPGVKREEPRGDALDGAHLLFARPDLPHHRLTVRPGERARR</sequence>
<dbReference type="InterPro" id="IPR043129">
    <property type="entry name" value="ATPase_NBD"/>
</dbReference>
<name>A0ABP9PWJ2_9PSEU</name>
<dbReference type="InterPro" id="IPR052519">
    <property type="entry name" value="Euk-type_GlcNAc_Kinase"/>
</dbReference>